<feature type="region of interest" description="Disordered" evidence="1">
    <location>
        <begin position="472"/>
        <end position="531"/>
    </location>
</feature>
<evidence type="ECO:0000313" key="3">
    <source>
        <dbReference type="Proteomes" id="UP001153292"/>
    </source>
</evidence>
<feature type="compositionally biased region" description="Basic and acidic residues" evidence="1">
    <location>
        <begin position="165"/>
        <end position="176"/>
    </location>
</feature>
<feature type="region of interest" description="Disordered" evidence="1">
    <location>
        <begin position="564"/>
        <end position="592"/>
    </location>
</feature>
<dbReference type="InterPro" id="IPR026169">
    <property type="entry name" value="MIEAP"/>
</dbReference>
<protein>
    <submittedName>
        <fullName evidence="2">Uncharacterized protein</fullName>
    </submittedName>
</protein>
<name>A0ABN8AYQ3_CHISP</name>
<gene>
    <name evidence="2" type="ORF">CHILSU_LOCUS4747</name>
</gene>
<evidence type="ECO:0000313" key="2">
    <source>
        <dbReference type="EMBL" id="CAH0401520.1"/>
    </source>
</evidence>
<sequence>MVDKEVQCEAVAWRLVGLLGSDQGSGLRARTARLATALASYMPDTKEAIDTRRRHLSCLLGSDQGSGLRARTARLGTALASYMPDTKEAIDARRRQLDAAVQATRGLVCARALPDSEQLSPVTCQTRRRLSTPGEGSWMQQCKRPGVWSARAHCQTRNSSRQLHARHEGGYRRQEKAVGCSSASDQGSGLRARTARLATALASYMPDTKEAIDARRRQLDAVVQATRGLVCARALSDSQQLSPVTCQTRRRLSTPGEGSWMQQCKVSYSVLVFKYNNLCKRSLRVWVVCWAATRVLVCARTARLATALASYMSDTKEAIDARRRQLDAVVQADSSGALISLHVAMKNELQRHVEVYKQALHKLEELSPVTLNQDPASSSHQRLLALSHGDVERRLIDNKSLLTIVDKPALRQLPTLVESLAARVESDKAVLACLKRKKSDSAVRPSVRITSPVAGVLMSYSRGCTAVLAQMSEGERESAGGAAPRSPTDSASDGYHSDSDDSPQLSDRCWRGRESTGGATPHCPTDSISDGFPQLSDRSDYRANLLQVWAGGFTSYSRGSTAVLAQMSEEERGGRGGGKHQPPAKAASSTAF</sequence>
<feature type="region of interest" description="Disordered" evidence="1">
    <location>
        <begin position="158"/>
        <end position="187"/>
    </location>
</feature>
<dbReference type="PANTHER" id="PTHR21771">
    <property type="entry name" value="MITOCHONDRIA-EATING PROTEIN-RELATED"/>
    <property type="match status" value="1"/>
</dbReference>
<keyword evidence="3" id="KW-1185">Reference proteome</keyword>
<evidence type="ECO:0000256" key="1">
    <source>
        <dbReference type="SAM" id="MobiDB-lite"/>
    </source>
</evidence>
<dbReference type="Proteomes" id="UP001153292">
    <property type="component" value="Chromosome 2"/>
</dbReference>
<reference evidence="2" key="1">
    <citation type="submission" date="2021-12" db="EMBL/GenBank/DDBJ databases">
        <authorList>
            <person name="King R."/>
        </authorList>
    </citation>
    <scope>NUCLEOTIDE SEQUENCE</scope>
</reference>
<accession>A0ABN8AYQ3</accession>
<organism evidence="2 3">
    <name type="scientific">Chilo suppressalis</name>
    <name type="common">Asiatic rice borer moth</name>
    <dbReference type="NCBI Taxonomy" id="168631"/>
    <lineage>
        <taxon>Eukaryota</taxon>
        <taxon>Metazoa</taxon>
        <taxon>Ecdysozoa</taxon>
        <taxon>Arthropoda</taxon>
        <taxon>Hexapoda</taxon>
        <taxon>Insecta</taxon>
        <taxon>Pterygota</taxon>
        <taxon>Neoptera</taxon>
        <taxon>Endopterygota</taxon>
        <taxon>Lepidoptera</taxon>
        <taxon>Glossata</taxon>
        <taxon>Ditrysia</taxon>
        <taxon>Pyraloidea</taxon>
        <taxon>Crambidae</taxon>
        <taxon>Crambinae</taxon>
        <taxon>Chilo</taxon>
    </lineage>
</organism>
<proteinExistence type="predicted"/>
<dbReference type="PANTHER" id="PTHR21771:SF1">
    <property type="entry name" value="MITOCHONDRIA-EATING PROTEIN"/>
    <property type="match status" value="1"/>
</dbReference>
<dbReference type="EMBL" id="OU963895">
    <property type="protein sequence ID" value="CAH0401520.1"/>
    <property type="molecule type" value="Genomic_DNA"/>
</dbReference>